<dbReference type="GO" id="GO:0009102">
    <property type="term" value="P:biotin biosynthetic process"/>
    <property type="evidence" value="ECO:0007669"/>
    <property type="project" value="UniProtKB-UniRule"/>
</dbReference>
<comment type="pathway">
    <text evidence="8">Cofactor biosynthesis; biotin biosynthesis; biotin from 7,8-diaminononanoate: step 1/2.</text>
</comment>
<accession>A0A2S9H020</accession>
<feature type="binding site" evidence="8">
    <location>
        <position position="59"/>
    </location>
    <ligand>
        <name>ATP</name>
        <dbReference type="ChEBI" id="CHEBI:30616"/>
    </ligand>
</feature>
<evidence type="ECO:0000256" key="6">
    <source>
        <dbReference type="ARBA" id="ARBA00022840"/>
    </source>
</evidence>
<feature type="binding site" evidence="8">
    <location>
        <position position="59"/>
    </location>
    <ligand>
        <name>Mg(2+)</name>
        <dbReference type="ChEBI" id="CHEBI:18420"/>
    </ligand>
</feature>
<dbReference type="SUPFAM" id="SSF52540">
    <property type="entry name" value="P-loop containing nucleoside triphosphate hydrolases"/>
    <property type="match status" value="1"/>
</dbReference>
<dbReference type="EMBL" id="PUGF01000008">
    <property type="protein sequence ID" value="PRC93332.1"/>
    <property type="molecule type" value="Genomic_DNA"/>
</dbReference>
<dbReference type="PANTHER" id="PTHR43210">
    <property type="entry name" value="DETHIOBIOTIN SYNTHETASE"/>
    <property type="match status" value="1"/>
</dbReference>
<gene>
    <name evidence="8" type="primary">bioD</name>
    <name evidence="9" type="ORF">S2091_2070</name>
</gene>
<feature type="active site" evidence="8">
    <location>
        <position position="42"/>
    </location>
</feature>
<dbReference type="CDD" id="cd03109">
    <property type="entry name" value="DTBS"/>
    <property type="match status" value="1"/>
</dbReference>
<evidence type="ECO:0000256" key="5">
    <source>
        <dbReference type="ARBA" id="ARBA00022756"/>
    </source>
</evidence>
<name>A0A2S9H020_9BURK</name>
<dbReference type="FunFam" id="3.40.50.300:FF:000292">
    <property type="entry name" value="ATP-dependent dethiobiotin synthetase BioD"/>
    <property type="match status" value="1"/>
</dbReference>
<dbReference type="AlphaFoldDB" id="A0A2S9H020"/>
<evidence type="ECO:0000256" key="2">
    <source>
        <dbReference type="ARBA" id="ARBA00022598"/>
    </source>
</evidence>
<dbReference type="HAMAP" id="MF_00336">
    <property type="entry name" value="BioD"/>
    <property type="match status" value="1"/>
</dbReference>
<evidence type="ECO:0000256" key="7">
    <source>
        <dbReference type="ARBA" id="ARBA00022842"/>
    </source>
</evidence>
<proteinExistence type="inferred from homology"/>
<keyword evidence="5 8" id="KW-0093">Biotin biosynthesis</keyword>
<evidence type="ECO:0000256" key="1">
    <source>
        <dbReference type="ARBA" id="ARBA00022490"/>
    </source>
</evidence>
<keyword evidence="3 8" id="KW-0479">Metal-binding</keyword>
<evidence type="ECO:0000256" key="4">
    <source>
        <dbReference type="ARBA" id="ARBA00022741"/>
    </source>
</evidence>
<dbReference type="RefSeq" id="WP_105531719.1">
    <property type="nucleotide sequence ID" value="NZ_PUGF01000008.1"/>
</dbReference>
<keyword evidence="1 8" id="KW-0963">Cytoplasm</keyword>
<dbReference type="PIRSF" id="PIRSF006755">
    <property type="entry name" value="DTB_synth"/>
    <property type="match status" value="1"/>
</dbReference>
<feature type="binding site" evidence="8">
    <location>
        <position position="21"/>
    </location>
    <ligand>
        <name>Mg(2+)</name>
        <dbReference type="ChEBI" id="CHEBI:18420"/>
    </ligand>
</feature>
<dbReference type="GO" id="GO:0005524">
    <property type="term" value="F:ATP binding"/>
    <property type="evidence" value="ECO:0007669"/>
    <property type="project" value="UniProtKB-UniRule"/>
</dbReference>
<comment type="subcellular location">
    <subcellularLocation>
        <location evidence="8">Cytoplasm</location>
    </subcellularLocation>
</comment>
<keyword evidence="10" id="KW-1185">Reference proteome</keyword>
<evidence type="ECO:0000313" key="9">
    <source>
        <dbReference type="EMBL" id="PRC93332.1"/>
    </source>
</evidence>
<dbReference type="GO" id="GO:0005829">
    <property type="term" value="C:cytosol"/>
    <property type="evidence" value="ECO:0007669"/>
    <property type="project" value="TreeGrafter"/>
</dbReference>
<dbReference type="GO" id="GO:0042803">
    <property type="term" value="F:protein homodimerization activity"/>
    <property type="evidence" value="ECO:0007669"/>
    <property type="project" value="UniProtKB-ARBA"/>
</dbReference>
<dbReference type="Pfam" id="PF13500">
    <property type="entry name" value="AAA_26"/>
    <property type="match status" value="1"/>
</dbReference>
<dbReference type="InterPro" id="IPR004472">
    <property type="entry name" value="DTB_synth_BioD"/>
</dbReference>
<evidence type="ECO:0000313" key="10">
    <source>
        <dbReference type="Proteomes" id="UP000237839"/>
    </source>
</evidence>
<evidence type="ECO:0000256" key="3">
    <source>
        <dbReference type="ARBA" id="ARBA00022723"/>
    </source>
</evidence>
<feature type="binding site" evidence="8">
    <location>
        <begin position="17"/>
        <end position="22"/>
    </location>
    <ligand>
        <name>ATP</name>
        <dbReference type="ChEBI" id="CHEBI:30616"/>
    </ligand>
</feature>
<dbReference type="InterPro" id="IPR027417">
    <property type="entry name" value="P-loop_NTPase"/>
</dbReference>
<evidence type="ECO:0000256" key="8">
    <source>
        <dbReference type="HAMAP-Rule" id="MF_00336"/>
    </source>
</evidence>
<protein>
    <recommendedName>
        <fullName evidence="8">ATP-dependent dethiobiotin synthetase BioD</fullName>
        <ecNumber evidence="8">6.3.3.3</ecNumber>
    </recommendedName>
    <alternativeName>
        <fullName evidence="8">DTB synthetase</fullName>
        <shortName evidence="8">DTBS</shortName>
    </alternativeName>
    <alternativeName>
        <fullName evidence="8">Dethiobiotin synthase</fullName>
    </alternativeName>
</protein>
<keyword evidence="4 8" id="KW-0547">Nucleotide-binding</keyword>
<dbReference type="PANTHER" id="PTHR43210:SF5">
    <property type="entry name" value="DETHIOBIOTIN SYNTHETASE"/>
    <property type="match status" value="1"/>
</dbReference>
<dbReference type="GO" id="GO:0000287">
    <property type="term" value="F:magnesium ion binding"/>
    <property type="evidence" value="ECO:0007669"/>
    <property type="project" value="UniProtKB-UniRule"/>
</dbReference>
<dbReference type="OrthoDB" id="9802097at2"/>
<keyword evidence="7 8" id="KW-0460">Magnesium</keyword>
<feature type="binding site" evidence="8">
    <location>
        <begin position="123"/>
        <end position="126"/>
    </location>
    <ligand>
        <name>ATP</name>
        <dbReference type="ChEBI" id="CHEBI:30616"/>
    </ligand>
</feature>
<comment type="caution">
    <text evidence="9">The sequence shown here is derived from an EMBL/GenBank/DDBJ whole genome shotgun (WGS) entry which is preliminary data.</text>
</comment>
<comment type="cofactor">
    <cofactor evidence="8">
        <name>Mg(2+)</name>
        <dbReference type="ChEBI" id="CHEBI:18420"/>
    </cofactor>
</comment>
<reference evidence="9 10" key="1">
    <citation type="submission" date="2018-02" db="EMBL/GenBank/DDBJ databases">
        <title>Solimicrobium silvestre gen. nov., sp. nov., isolated from alpine forest soil.</title>
        <authorList>
            <person name="Margesin R."/>
            <person name="Albuquerque L."/>
            <person name="Zhang D.-C."/>
            <person name="Froufe H.J.C."/>
            <person name="Severino R."/>
            <person name="Roxo I."/>
            <person name="Egas C."/>
            <person name="Da Costa M.S."/>
        </authorList>
    </citation>
    <scope>NUCLEOTIDE SEQUENCE [LARGE SCALE GENOMIC DNA]</scope>
    <source>
        <strain evidence="9 10">S20-91</strain>
    </source>
</reference>
<comment type="catalytic activity">
    <reaction evidence="8">
        <text>(7R,8S)-7,8-diammoniononanoate + CO2 + ATP = (4R,5S)-dethiobiotin + ADP + phosphate + 3 H(+)</text>
        <dbReference type="Rhea" id="RHEA:15805"/>
        <dbReference type="ChEBI" id="CHEBI:15378"/>
        <dbReference type="ChEBI" id="CHEBI:16526"/>
        <dbReference type="ChEBI" id="CHEBI:30616"/>
        <dbReference type="ChEBI" id="CHEBI:43474"/>
        <dbReference type="ChEBI" id="CHEBI:149469"/>
        <dbReference type="ChEBI" id="CHEBI:149473"/>
        <dbReference type="ChEBI" id="CHEBI:456216"/>
        <dbReference type="EC" id="6.3.3.3"/>
    </reaction>
</comment>
<dbReference type="Proteomes" id="UP000237839">
    <property type="component" value="Unassembled WGS sequence"/>
</dbReference>
<feature type="binding site" evidence="8">
    <location>
        <begin position="212"/>
        <end position="214"/>
    </location>
    <ligand>
        <name>ATP</name>
        <dbReference type="ChEBI" id="CHEBI:30616"/>
    </ligand>
</feature>
<organism evidence="9 10">
    <name type="scientific">Solimicrobium silvestre</name>
    <dbReference type="NCBI Taxonomy" id="2099400"/>
    <lineage>
        <taxon>Bacteria</taxon>
        <taxon>Pseudomonadati</taxon>
        <taxon>Pseudomonadota</taxon>
        <taxon>Betaproteobacteria</taxon>
        <taxon>Burkholderiales</taxon>
        <taxon>Oxalobacteraceae</taxon>
        <taxon>Solimicrobium</taxon>
    </lineage>
</organism>
<dbReference type="GO" id="GO:0004141">
    <property type="term" value="F:dethiobiotin synthase activity"/>
    <property type="evidence" value="ECO:0007669"/>
    <property type="project" value="UniProtKB-UniRule"/>
</dbReference>
<keyword evidence="6 8" id="KW-0067">ATP-binding</keyword>
<dbReference type="UniPathway" id="UPA00078">
    <property type="reaction ID" value="UER00161"/>
</dbReference>
<comment type="subunit">
    <text evidence="8">Homodimer.</text>
</comment>
<dbReference type="Gene3D" id="3.40.50.300">
    <property type="entry name" value="P-loop containing nucleotide triphosphate hydrolases"/>
    <property type="match status" value="1"/>
</dbReference>
<keyword evidence="2 8" id="KW-0436">Ligase</keyword>
<sequence length="240" mass="25619">MEYKKPLAFFVAGTDTEIGKTLVSSALLYGMVQQGLQSIGMKPVAAGAFLQDGVWCNEDVLALKDAGNVILPAELSKLVNPYLFKLAAAPHIAAQQEMQQINLSVILDCYQQLTTYAQALIVEGVGGFRVPLNAQEDSADMAQQLNLPVVLVVGMRLGCISQALLTVEAITARGLTVAAWVANCAQGEMAHLQDNLIALQERINAPLLGCIPCLDKPTAQAAAAHLDLTKLLKLPEQLIT</sequence>
<dbReference type="NCBIfam" id="TIGR00347">
    <property type="entry name" value="bioD"/>
    <property type="match status" value="1"/>
</dbReference>
<comment type="similarity">
    <text evidence="8">Belongs to the dethiobiotin synthetase family.</text>
</comment>
<feature type="binding site" evidence="8">
    <location>
        <begin position="183"/>
        <end position="184"/>
    </location>
    <ligand>
        <name>ATP</name>
        <dbReference type="ChEBI" id="CHEBI:30616"/>
    </ligand>
</feature>
<comment type="function">
    <text evidence="8">Catalyzes a mechanistically unusual reaction, the ATP-dependent insertion of CO2 between the N7 and N8 nitrogen atoms of 7,8-diaminopelargonic acid (DAPA, also called 7,8-diammoniononanoate) to form a ureido ring.</text>
</comment>
<comment type="caution">
    <text evidence="8">Lacks conserved residue(s) required for the propagation of feature annotation.</text>
</comment>
<feature type="binding site" evidence="8">
    <location>
        <position position="123"/>
    </location>
    <ligand>
        <name>Mg(2+)</name>
        <dbReference type="ChEBI" id="CHEBI:18420"/>
    </ligand>
</feature>
<dbReference type="EC" id="6.3.3.3" evidence="8"/>